<dbReference type="Proteomes" id="UP001153269">
    <property type="component" value="Unassembled WGS sequence"/>
</dbReference>
<sequence length="183" mass="19765">MVLSVVIPGTASMLPAERMSGAGGGAGDNLGKPPTHADCTEPSPNWSMFKFLCPLISRDVERLLMLMPRGRAFRRAADGLFAWTVPPRLRGDDGQREVVSQSWPVLPVLTGEQCDDLGRESPEHDSGRLRDARDVSLPNHHRILAKMEDGGDDGTPAAAACGHSKGQHEVIWTLVNSFLCSAQ</sequence>
<protein>
    <submittedName>
        <fullName evidence="1">Uncharacterized protein</fullName>
    </submittedName>
</protein>
<dbReference type="AlphaFoldDB" id="A0A9N7U5J0"/>
<name>A0A9N7U5J0_PLEPL</name>
<keyword evidence="2" id="KW-1185">Reference proteome</keyword>
<gene>
    <name evidence="1" type="ORF">PLEPLA_LOCUS12931</name>
</gene>
<organism evidence="1 2">
    <name type="scientific">Pleuronectes platessa</name>
    <name type="common">European plaice</name>
    <dbReference type="NCBI Taxonomy" id="8262"/>
    <lineage>
        <taxon>Eukaryota</taxon>
        <taxon>Metazoa</taxon>
        <taxon>Chordata</taxon>
        <taxon>Craniata</taxon>
        <taxon>Vertebrata</taxon>
        <taxon>Euteleostomi</taxon>
        <taxon>Actinopterygii</taxon>
        <taxon>Neopterygii</taxon>
        <taxon>Teleostei</taxon>
        <taxon>Neoteleostei</taxon>
        <taxon>Acanthomorphata</taxon>
        <taxon>Carangaria</taxon>
        <taxon>Pleuronectiformes</taxon>
        <taxon>Pleuronectoidei</taxon>
        <taxon>Pleuronectidae</taxon>
        <taxon>Pleuronectes</taxon>
    </lineage>
</organism>
<accession>A0A9N7U5J0</accession>
<proteinExistence type="predicted"/>
<reference evidence="1" key="1">
    <citation type="submission" date="2020-03" db="EMBL/GenBank/DDBJ databases">
        <authorList>
            <person name="Weist P."/>
        </authorList>
    </citation>
    <scope>NUCLEOTIDE SEQUENCE</scope>
</reference>
<evidence type="ECO:0000313" key="2">
    <source>
        <dbReference type="Proteomes" id="UP001153269"/>
    </source>
</evidence>
<dbReference type="EMBL" id="CADEAL010000773">
    <property type="protein sequence ID" value="CAB1425001.1"/>
    <property type="molecule type" value="Genomic_DNA"/>
</dbReference>
<evidence type="ECO:0000313" key="1">
    <source>
        <dbReference type="EMBL" id="CAB1425001.1"/>
    </source>
</evidence>
<comment type="caution">
    <text evidence="1">The sequence shown here is derived from an EMBL/GenBank/DDBJ whole genome shotgun (WGS) entry which is preliminary data.</text>
</comment>